<keyword evidence="2" id="KW-0663">Pyridoxal phosphate</keyword>
<comment type="caution">
    <text evidence="5">The sequence shown here is derived from an EMBL/GenBank/DDBJ whole genome shotgun (WGS) entry which is preliminary data.</text>
</comment>
<gene>
    <name evidence="5" type="ORF">COX80_00985</name>
</gene>
<dbReference type="GO" id="GO:0006565">
    <property type="term" value="P:L-serine catabolic process"/>
    <property type="evidence" value="ECO:0007669"/>
    <property type="project" value="TreeGrafter"/>
</dbReference>
<evidence type="ECO:0000313" key="6">
    <source>
        <dbReference type="Proteomes" id="UP000231453"/>
    </source>
</evidence>
<dbReference type="SUPFAM" id="SSF53686">
    <property type="entry name" value="Tryptophan synthase beta subunit-like PLP-dependent enzymes"/>
    <property type="match status" value="1"/>
</dbReference>
<feature type="non-terminal residue" evidence="5">
    <location>
        <position position="231"/>
    </location>
</feature>
<dbReference type="Pfam" id="PF00291">
    <property type="entry name" value="PALP"/>
    <property type="match status" value="1"/>
</dbReference>
<proteinExistence type="predicted"/>
<dbReference type="InterPro" id="IPR001926">
    <property type="entry name" value="TrpB-like_PALP"/>
</dbReference>
<comment type="cofactor">
    <cofactor evidence="1">
        <name>pyridoxal 5'-phosphate</name>
        <dbReference type="ChEBI" id="CHEBI:597326"/>
    </cofactor>
</comment>
<dbReference type="GO" id="GO:0009097">
    <property type="term" value="P:isoleucine biosynthetic process"/>
    <property type="evidence" value="ECO:0007669"/>
    <property type="project" value="TreeGrafter"/>
</dbReference>
<dbReference type="AlphaFoldDB" id="A0A2M7VBM9"/>
<protein>
    <recommendedName>
        <fullName evidence="4">Tryptophan synthase beta chain-like PALP domain-containing protein</fullName>
    </recommendedName>
</protein>
<name>A0A2M7VBM9_9BACT</name>
<dbReference type="InterPro" id="IPR050147">
    <property type="entry name" value="Ser/Thr_Dehydratase"/>
</dbReference>
<dbReference type="GO" id="GO:0003941">
    <property type="term" value="F:L-serine ammonia-lyase activity"/>
    <property type="evidence" value="ECO:0007669"/>
    <property type="project" value="TreeGrafter"/>
</dbReference>
<dbReference type="EMBL" id="PFPL01000017">
    <property type="protein sequence ID" value="PIZ96580.1"/>
    <property type="molecule type" value="Genomic_DNA"/>
</dbReference>
<keyword evidence="3" id="KW-0456">Lyase</keyword>
<dbReference type="PANTHER" id="PTHR48078">
    <property type="entry name" value="THREONINE DEHYDRATASE, MITOCHONDRIAL-RELATED"/>
    <property type="match status" value="1"/>
</dbReference>
<evidence type="ECO:0000256" key="2">
    <source>
        <dbReference type="ARBA" id="ARBA00022898"/>
    </source>
</evidence>
<sequence length="231" mass="25633">MKTPQPTFTELNKALGIDIYLKREDEHKYSSHKGRSIPLMVKKYNKEEDITNFVISSSGNAAIAAIHTIQAHNKNNDNNLTLKVFVGKNIDKQKLKILETIIEDKNISLEQVEKPKQSAFALDKEGQVKNLRQSTDDTALMGYYELAEEVNNIPNLQAIFVPTSSGTTAQGLGIAFDAIPASKFGGQQHPQIHIVQTTSCHPMAEEFDKDFEPTETSLAGAIVDKVAHRKT</sequence>
<feature type="domain" description="Tryptophan synthase beta chain-like PALP" evidence="4">
    <location>
        <begin position="7"/>
        <end position="213"/>
    </location>
</feature>
<evidence type="ECO:0000313" key="5">
    <source>
        <dbReference type="EMBL" id="PIZ96580.1"/>
    </source>
</evidence>
<evidence type="ECO:0000256" key="3">
    <source>
        <dbReference type="ARBA" id="ARBA00023239"/>
    </source>
</evidence>
<organism evidence="5 6">
    <name type="scientific">Candidatus Magasanikbacteria bacterium CG_4_10_14_0_2_um_filter_33_14</name>
    <dbReference type="NCBI Taxonomy" id="1974636"/>
    <lineage>
        <taxon>Bacteria</taxon>
        <taxon>Candidatus Magasanikiibacteriota</taxon>
    </lineage>
</organism>
<dbReference type="Gene3D" id="3.40.50.1100">
    <property type="match status" value="2"/>
</dbReference>
<evidence type="ECO:0000256" key="1">
    <source>
        <dbReference type="ARBA" id="ARBA00001933"/>
    </source>
</evidence>
<evidence type="ECO:0000259" key="4">
    <source>
        <dbReference type="Pfam" id="PF00291"/>
    </source>
</evidence>
<reference evidence="6" key="1">
    <citation type="submission" date="2017-09" db="EMBL/GenBank/DDBJ databases">
        <title>Depth-based differentiation of microbial function through sediment-hosted aquifers and enrichment of novel symbionts in the deep terrestrial subsurface.</title>
        <authorList>
            <person name="Probst A.J."/>
            <person name="Ladd B."/>
            <person name="Jarett J.K."/>
            <person name="Geller-Mcgrath D.E."/>
            <person name="Sieber C.M.K."/>
            <person name="Emerson J.B."/>
            <person name="Anantharaman K."/>
            <person name="Thomas B.C."/>
            <person name="Malmstrom R."/>
            <person name="Stieglmeier M."/>
            <person name="Klingl A."/>
            <person name="Woyke T."/>
            <person name="Ryan C.M."/>
            <person name="Banfield J.F."/>
        </authorList>
    </citation>
    <scope>NUCLEOTIDE SEQUENCE [LARGE SCALE GENOMIC DNA]</scope>
</reference>
<dbReference type="InterPro" id="IPR036052">
    <property type="entry name" value="TrpB-like_PALP_sf"/>
</dbReference>
<dbReference type="Proteomes" id="UP000231453">
    <property type="component" value="Unassembled WGS sequence"/>
</dbReference>
<accession>A0A2M7VBM9</accession>